<dbReference type="PANTHER" id="PTHR43000">
    <property type="entry name" value="DTDP-D-GLUCOSE 4,6-DEHYDRATASE-RELATED"/>
    <property type="match status" value="1"/>
</dbReference>
<dbReference type="InterPro" id="IPR001509">
    <property type="entry name" value="Epimerase_deHydtase"/>
</dbReference>
<evidence type="ECO:0000256" key="1">
    <source>
        <dbReference type="ARBA" id="ARBA00005125"/>
    </source>
</evidence>
<protein>
    <submittedName>
        <fullName evidence="5">NAD-dependent epimerase/dehydratase family protein</fullName>
    </submittedName>
</protein>
<comment type="caution">
    <text evidence="5">The sequence shown here is derived from an EMBL/GenBank/DDBJ whole genome shotgun (WGS) entry which is preliminary data.</text>
</comment>
<proteinExistence type="inferred from homology"/>
<dbReference type="AlphaFoldDB" id="A0A3M0ME78"/>
<dbReference type="OrthoDB" id="9801785at2"/>
<evidence type="ECO:0000256" key="2">
    <source>
        <dbReference type="ARBA" id="ARBA00007637"/>
    </source>
</evidence>
<dbReference type="Proteomes" id="UP000273516">
    <property type="component" value="Unassembled WGS sequence"/>
</dbReference>
<evidence type="ECO:0000313" key="6">
    <source>
        <dbReference type="Proteomes" id="UP000273516"/>
    </source>
</evidence>
<name>A0A3M0ME78_9RHOB</name>
<evidence type="ECO:0000259" key="4">
    <source>
        <dbReference type="Pfam" id="PF01370"/>
    </source>
</evidence>
<keyword evidence="3" id="KW-0812">Transmembrane</keyword>
<reference evidence="5 6" key="1">
    <citation type="submission" date="2018-07" db="EMBL/GenBank/DDBJ databases">
        <authorList>
            <person name="Zhang Y."/>
            <person name="Wang L."/>
            <person name="Ma S."/>
        </authorList>
    </citation>
    <scope>NUCLEOTIDE SEQUENCE [LARGE SCALE GENOMIC DNA]</scope>
    <source>
        <strain evidence="5 6">4-2</strain>
    </source>
</reference>
<evidence type="ECO:0000313" key="5">
    <source>
        <dbReference type="EMBL" id="RMC36058.1"/>
    </source>
</evidence>
<dbReference type="SUPFAM" id="SSF51735">
    <property type="entry name" value="NAD(P)-binding Rossmann-fold domains"/>
    <property type="match status" value="1"/>
</dbReference>
<comment type="similarity">
    <text evidence="2">Belongs to the NAD(P)-dependent epimerase/dehydratase family.</text>
</comment>
<keyword evidence="3" id="KW-1133">Transmembrane helix</keyword>
<accession>A0A3M0ME78</accession>
<gene>
    <name evidence="5" type="ORF">C9E81_04930</name>
</gene>
<dbReference type="Gene3D" id="3.40.50.720">
    <property type="entry name" value="NAD(P)-binding Rossmann-like Domain"/>
    <property type="match status" value="1"/>
</dbReference>
<keyword evidence="3" id="KW-0472">Membrane</keyword>
<feature type="transmembrane region" description="Helical" evidence="3">
    <location>
        <begin position="7"/>
        <end position="26"/>
    </location>
</feature>
<keyword evidence="6" id="KW-1185">Reference proteome</keyword>
<dbReference type="EMBL" id="QOKZ01000002">
    <property type="protein sequence ID" value="RMC36058.1"/>
    <property type="molecule type" value="Genomic_DNA"/>
</dbReference>
<dbReference type="InterPro" id="IPR036291">
    <property type="entry name" value="NAD(P)-bd_dom_sf"/>
</dbReference>
<organism evidence="5 6">
    <name type="scientific">Paracoccus alkanivorans</name>
    <dbReference type="NCBI Taxonomy" id="2116655"/>
    <lineage>
        <taxon>Bacteria</taxon>
        <taxon>Pseudomonadati</taxon>
        <taxon>Pseudomonadota</taxon>
        <taxon>Alphaproteobacteria</taxon>
        <taxon>Rhodobacterales</taxon>
        <taxon>Paracoccaceae</taxon>
        <taxon>Paracoccus</taxon>
    </lineage>
</organism>
<sequence>MREGLKNILVIGGSGFVGGALIPTLIRAGHAVTILNRGNRKIDGVSQIVADRDRSEEMAKHSASFDVVVDTSGYTRQQVETAFSAFGNFASKWIHLSSAAVYRETPDRLPAEDDSLGGAEIWGAYGLDKSRADEFLVEHVECPLAILRPPYLYGPNNANDRETFIWSRVLTGRPIIIPGDGSVQFQFLHVQDLANIITHFVDADFGKRAIYNVAEPETMNAEAWVKKVAAVSGGELKIVSGKDHASDVMARRYFPFRDYSCALDVSKLLRDFNWAFEFSFDDGIRNTISNYDIEALRQVSPSSPDEIRILRNT</sequence>
<comment type="pathway">
    <text evidence="1">Bacterial outer membrane biogenesis; LPS O-antigen biosynthesis.</text>
</comment>
<dbReference type="Pfam" id="PF01370">
    <property type="entry name" value="Epimerase"/>
    <property type="match status" value="1"/>
</dbReference>
<evidence type="ECO:0000256" key="3">
    <source>
        <dbReference type="SAM" id="Phobius"/>
    </source>
</evidence>
<feature type="domain" description="NAD-dependent epimerase/dehydratase" evidence="4">
    <location>
        <begin position="8"/>
        <end position="214"/>
    </location>
</feature>